<evidence type="ECO:0000313" key="3">
    <source>
        <dbReference type="EMBL" id="GFY92804.1"/>
    </source>
</evidence>
<protein>
    <recommendedName>
        <fullName evidence="2">FAR1 domain-containing protein</fullName>
    </recommendedName>
</protein>
<dbReference type="Proteomes" id="UP000585474">
    <property type="component" value="Unassembled WGS sequence"/>
</dbReference>
<accession>A0A7J0F296</accession>
<dbReference type="AlphaFoldDB" id="A0A7J0F296"/>
<evidence type="ECO:0000259" key="2">
    <source>
        <dbReference type="Pfam" id="PF03101"/>
    </source>
</evidence>
<dbReference type="InterPro" id="IPR004330">
    <property type="entry name" value="FAR1_DNA_bnd_dom"/>
</dbReference>
<feature type="compositionally biased region" description="Basic and acidic residues" evidence="1">
    <location>
        <begin position="26"/>
        <end position="35"/>
    </location>
</feature>
<keyword evidence="4" id="KW-1185">Reference proteome</keyword>
<feature type="domain" description="FAR1" evidence="2">
    <location>
        <begin position="245"/>
        <end position="280"/>
    </location>
</feature>
<name>A0A7J0F296_9ERIC</name>
<evidence type="ECO:0000256" key="1">
    <source>
        <dbReference type="SAM" id="MobiDB-lite"/>
    </source>
</evidence>
<dbReference type="Pfam" id="PF03101">
    <property type="entry name" value="FAR1"/>
    <property type="match status" value="1"/>
</dbReference>
<gene>
    <name evidence="3" type="ORF">Acr_08g0012000</name>
</gene>
<reference evidence="3 4" key="1">
    <citation type="submission" date="2019-07" db="EMBL/GenBank/DDBJ databases">
        <title>De Novo Assembly of kiwifruit Actinidia rufa.</title>
        <authorList>
            <person name="Sugita-Konishi S."/>
            <person name="Sato K."/>
            <person name="Mori E."/>
            <person name="Abe Y."/>
            <person name="Kisaki G."/>
            <person name="Hamano K."/>
            <person name="Suezawa K."/>
            <person name="Otani M."/>
            <person name="Fukuda T."/>
            <person name="Manabe T."/>
            <person name="Gomi K."/>
            <person name="Tabuchi M."/>
            <person name="Akimitsu K."/>
            <person name="Kataoka I."/>
        </authorList>
    </citation>
    <scope>NUCLEOTIDE SEQUENCE [LARGE SCALE GENOMIC DNA]</scope>
    <source>
        <strain evidence="4">cv. Fuchu</strain>
    </source>
</reference>
<dbReference type="PANTHER" id="PTHR46328:SF8">
    <property type="entry name" value="PROTEIN FAR1-RELATED SEQUENCE 2-LIKE"/>
    <property type="match status" value="1"/>
</dbReference>
<proteinExistence type="predicted"/>
<dbReference type="PANTHER" id="PTHR46328">
    <property type="entry name" value="FAR-RED IMPAIRED RESPONSIVE (FAR1) FAMILY PROTEIN-RELATED"/>
    <property type="match status" value="1"/>
</dbReference>
<sequence>MIDEKNRLPSSPGENPPKASPLGNDSSDRRGDSELVTHSPLDTLLSTMNQGNLDHLRKTYSFPMGVQAGILAEDETFLSTHSGEVAFYEAAFPAGLRCLYNLFKNPKPDLGWLCFKVRPGKCCNKLPLLTDTKEARTRRVFQKIGPGGYFNVPMFLTPKTFHRFFTPSCGEMSSSGGDKDASGDGAVAALGDDDESFLERQMQMEDGAGIIVASVGGELSSGEFEGNQEPVEVMLFDTEEAARAFYDEYATRVGFVTRVLSSQRSERDGSIISRVFRGSTCTSKARPATRWLYCNDSSEEREVRMGYQKICEGPQSSPGRFIAK</sequence>
<dbReference type="EMBL" id="BJWL01000008">
    <property type="protein sequence ID" value="GFY92804.1"/>
    <property type="molecule type" value="Genomic_DNA"/>
</dbReference>
<organism evidence="3 4">
    <name type="scientific">Actinidia rufa</name>
    <dbReference type="NCBI Taxonomy" id="165716"/>
    <lineage>
        <taxon>Eukaryota</taxon>
        <taxon>Viridiplantae</taxon>
        <taxon>Streptophyta</taxon>
        <taxon>Embryophyta</taxon>
        <taxon>Tracheophyta</taxon>
        <taxon>Spermatophyta</taxon>
        <taxon>Magnoliopsida</taxon>
        <taxon>eudicotyledons</taxon>
        <taxon>Gunneridae</taxon>
        <taxon>Pentapetalae</taxon>
        <taxon>asterids</taxon>
        <taxon>Ericales</taxon>
        <taxon>Actinidiaceae</taxon>
        <taxon>Actinidia</taxon>
    </lineage>
</organism>
<feature type="region of interest" description="Disordered" evidence="1">
    <location>
        <begin position="1"/>
        <end position="35"/>
    </location>
</feature>
<comment type="caution">
    <text evidence="3">The sequence shown here is derived from an EMBL/GenBank/DDBJ whole genome shotgun (WGS) entry which is preliminary data.</text>
</comment>
<evidence type="ECO:0000313" key="4">
    <source>
        <dbReference type="Proteomes" id="UP000585474"/>
    </source>
</evidence>